<evidence type="ECO:0000256" key="2">
    <source>
        <dbReference type="ARBA" id="ARBA00011643"/>
    </source>
</evidence>
<dbReference type="NCBIfam" id="TIGR00486">
    <property type="entry name" value="YbgI_SA1388"/>
    <property type="match status" value="1"/>
</dbReference>
<dbReference type="FunFam" id="3.40.1390.30:FF:000001">
    <property type="entry name" value="GTP cyclohydrolase 1 type 2"/>
    <property type="match status" value="1"/>
</dbReference>
<sequence>MSEPMDTTSPQAWTVADIQAQMNLLYPRELAESWDKNGLIVGDPHQEVKRILVAVDPVPATVAQAIAENYDLLITHHPLFLRGINFLSREFHKGRMVHDLIKNDVALLNAHTNADSAARGVAWALAKAVGITGVPFEAQAGSEDALGLGRIGKLSQPVSLEDFAKTVAAALPAGPHGIFVGVPEGKDLSMPVETVAVSGGSGDSFLDTVANLGADVYVTADLRHHPAQDHLMSTETALISGSHWATEWLWLPALAHDLEQAALENGVELEIDISATVTEPWTQHLPTVG</sequence>
<feature type="binding site" evidence="5">
    <location>
        <position position="243"/>
    </location>
    <ligand>
        <name>a divalent metal cation</name>
        <dbReference type="ChEBI" id="CHEBI:60240"/>
        <label>1</label>
    </ligand>
</feature>
<reference evidence="6 7" key="1">
    <citation type="submission" date="2009-01" db="EMBL/GenBank/DDBJ databases">
        <authorList>
            <person name="Qin X."/>
            <person name="Bachman B."/>
            <person name="Battles P."/>
            <person name="Bell A."/>
            <person name="Bess C."/>
            <person name="Bickham C."/>
            <person name="Chaboub L."/>
            <person name="Chen D."/>
            <person name="Coyle M."/>
            <person name="Deiros D.R."/>
            <person name="Dinh H."/>
            <person name="Forbes L."/>
            <person name="Fowler G."/>
            <person name="Francisco L."/>
            <person name="Fu Q."/>
            <person name="Gubbala S."/>
            <person name="Hale W."/>
            <person name="Han Y."/>
            <person name="Hemphill L."/>
            <person name="Highlander S.K."/>
            <person name="Hirani K."/>
            <person name="Hogues M."/>
            <person name="Jackson L."/>
            <person name="Jakkamsetti A."/>
            <person name="Javaid M."/>
            <person name="Jiang H."/>
            <person name="Korchina V."/>
            <person name="Kovar C."/>
            <person name="Lara F."/>
            <person name="Lee S."/>
            <person name="Mata R."/>
            <person name="Mathew T."/>
            <person name="Moen C."/>
            <person name="Morales K."/>
            <person name="Munidasa M."/>
            <person name="Nazareth L."/>
            <person name="Ngo R."/>
            <person name="Nguyen L."/>
            <person name="Okwuonu G."/>
            <person name="Ongeri F."/>
            <person name="Patil S."/>
            <person name="Petrosino J."/>
            <person name="Pham C."/>
            <person name="Pham P."/>
            <person name="Pu L.-L."/>
            <person name="Puazo M."/>
            <person name="Raj R."/>
            <person name="Reid J."/>
            <person name="Rouhana J."/>
            <person name="Saada N."/>
            <person name="Shang Y."/>
            <person name="Simmons D."/>
            <person name="Thornton R."/>
            <person name="Warren J."/>
            <person name="Weissenberger G."/>
            <person name="Zhang J."/>
            <person name="Zhang L."/>
            <person name="Zhou C."/>
            <person name="Zhu D."/>
            <person name="Muzny D."/>
            <person name="Worley K."/>
            <person name="Gibbs R."/>
        </authorList>
    </citation>
    <scope>NUCLEOTIDE SEQUENCE [LARGE SCALE GENOMIC DNA]</scope>
    <source>
        <strain evidence="6 7">DSM 15436</strain>
    </source>
</reference>
<dbReference type="AlphaFoldDB" id="C0W1D5"/>
<dbReference type="Gene3D" id="3.40.1390.30">
    <property type="entry name" value="NIF3 (NGG1p interacting factor 3)-like"/>
    <property type="match status" value="2"/>
</dbReference>
<proteinExistence type="inferred from homology"/>
<dbReference type="RefSeq" id="WP_006546395.1">
    <property type="nucleotide sequence ID" value="NZ_DS999541.1"/>
</dbReference>
<dbReference type="InterPro" id="IPR002678">
    <property type="entry name" value="DUF34/NIF3"/>
</dbReference>
<dbReference type="GO" id="GO:0005737">
    <property type="term" value="C:cytoplasm"/>
    <property type="evidence" value="ECO:0007669"/>
    <property type="project" value="TreeGrafter"/>
</dbReference>
<organism evidence="6 7">
    <name type="scientific">Gleimia coleocanis DSM 15436</name>
    <dbReference type="NCBI Taxonomy" id="525245"/>
    <lineage>
        <taxon>Bacteria</taxon>
        <taxon>Bacillati</taxon>
        <taxon>Actinomycetota</taxon>
        <taxon>Actinomycetes</taxon>
        <taxon>Actinomycetales</taxon>
        <taxon>Actinomycetaceae</taxon>
        <taxon>Gleimia</taxon>
    </lineage>
</organism>
<evidence type="ECO:0000313" key="6">
    <source>
        <dbReference type="EMBL" id="EEH63508.1"/>
    </source>
</evidence>
<dbReference type="Pfam" id="PF01784">
    <property type="entry name" value="DUF34_NIF3"/>
    <property type="match status" value="1"/>
</dbReference>
<comment type="caution">
    <text evidence="6">The sequence shown here is derived from an EMBL/GenBank/DDBJ whole genome shotgun (WGS) entry which is preliminary data.</text>
</comment>
<dbReference type="PANTHER" id="PTHR13799:SF14">
    <property type="entry name" value="GTP CYCLOHYDROLASE 1 TYPE 2 HOMOLOG"/>
    <property type="match status" value="1"/>
</dbReference>
<keyword evidence="7" id="KW-1185">Reference proteome</keyword>
<dbReference type="STRING" id="525245.HMPREF0044_1225"/>
<dbReference type="InterPro" id="IPR036069">
    <property type="entry name" value="DUF34/NIF3_sf"/>
</dbReference>
<feature type="binding site" evidence="5">
    <location>
        <position position="76"/>
    </location>
    <ligand>
        <name>a divalent metal cation</name>
        <dbReference type="ChEBI" id="CHEBI:60240"/>
        <label>1</label>
    </ligand>
</feature>
<feature type="binding site" evidence="5">
    <location>
        <position position="115"/>
    </location>
    <ligand>
        <name>a divalent metal cation</name>
        <dbReference type="ChEBI" id="CHEBI:60240"/>
        <label>1</label>
    </ligand>
</feature>
<comment type="subunit">
    <text evidence="2">Homohexamer.</text>
</comment>
<feature type="binding site" evidence="5">
    <location>
        <position position="77"/>
    </location>
    <ligand>
        <name>a divalent metal cation</name>
        <dbReference type="ChEBI" id="CHEBI:60240"/>
        <label>1</label>
    </ligand>
</feature>
<dbReference type="OrthoDB" id="9795763at2"/>
<protein>
    <recommendedName>
        <fullName evidence="3">GTP cyclohydrolase 1 type 2 homolog</fullName>
    </recommendedName>
</protein>
<dbReference type="SUPFAM" id="SSF102705">
    <property type="entry name" value="NIF3 (NGG1p interacting factor 3)-like"/>
    <property type="match status" value="1"/>
</dbReference>
<evidence type="ECO:0000313" key="7">
    <source>
        <dbReference type="Proteomes" id="UP000010301"/>
    </source>
</evidence>
<dbReference type="HOGENOM" id="CLU_037423_1_2_11"/>
<dbReference type="EMBL" id="ACFG01000033">
    <property type="protein sequence ID" value="EEH63508.1"/>
    <property type="molecule type" value="Genomic_DNA"/>
</dbReference>
<accession>C0W1D5</accession>
<dbReference type="GO" id="GO:0046872">
    <property type="term" value="F:metal ion binding"/>
    <property type="evidence" value="ECO:0007669"/>
    <property type="project" value="UniProtKB-KW"/>
</dbReference>
<keyword evidence="4 5" id="KW-0479">Metal-binding</keyword>
<dbReference type="PANTHER" id="PTHR13799">
    <property type="entry name" value="NGG1 INTERACTING FACTOR 3"/>
    <property type="match status" value="1"/>
</dbReference>
<dbReference type="Proteomes" id="UP000010301">
    <property type="component" value="Unassembled WGS sequence"/>
</dbReference>
<name>C0W1D5_9ACTO</name>
<evidence type="ECO:0000256" key="3">
    <source>
        <dbReference type="ARBA" id="ARBA00022112"/>
    </source>
</evidence>
<gene>
    <name evidence="6" type="ORF">HMPREF0044_1225</name>
</gene>
<dbReference type="eggNOG" id="COG0327">
    <property type="taxonomic scope" value="Bacteria"/>
</dbReference>
<comment type="similarity">
    <text evidence="1">Belongs to the GTP cyclohydrolase I type 2/NIF3 family.</text>
</comment>
<evidence type="ECO:0000256" key="4">
    <source>
        <dbReference type="ARBA" id="ARBA00022723"/>
    </source>
</evidence>
<evidence type="ECO:0000256" key="5">
    <source>
        <dbReference type="PIRSR" id="PIRSR602678-1"/>
    </source>
</evidence>
<feature type="binding site" evidence="5">
    <location>
        <position position="247"/>
    </location>
    <ligand>
        <name>a divalent metal cation</name>
        <dbReference type="ChEBI" id="CHEBI:60240"/>
        <label>1</label>
    </ligand>
</feature>
<evidence type="ECO:0000256" key="1">
    <source>
        <dbReference type="ARBA" id="ARBA00006964"/>
    </source>
</evidence>